<dbReference type="AlphaFoldDB" id="A0A9J6PG26"/>
<protein>
    <submittedName>
        <fullName evidence="2">Nitrile hydratase subunit beta</fullName>
    </submittedName>
</protein>
<keyword evidence="3" id="KW-1185">Reference proteome</keyword>
<evidence type="ECO:0000313" key="3">
    <source>
        <dbReference type="Proteomes" id="UP001055804"/>
    </source>
</evidence>
<dbReference type="Pfam" id="PF02211">
    <property type="entry name" value="NHase_beta_C"/>
    <property type="match status" value="1"/>
</dbReference>
<reference evidence="2" key="1">
    <citation type="submission" date="2022-06" db="EMBL/GenBank/DDBJ databases">
        <title>Isolation and Genomics of Futiania mangrovii gen. nov., sp. nov., a Rare and Metabolically-versatile member in the Class Alphaproteobacteria.</title>
        <authorList>
            <person name="Liu L."/>
            <person name="Huang W.-C."/>
            <person name="Pan J."/>
            <person name="Li J."/>
            <person name="Huang Y."/>
            <person name="Du H."/>
            <person name="Liu Y."/>
            <person name="Li M."/>
        </authorList>
    </citation>
    <scope>NUCLEOTIDE SEQUENCE</scope>
    <source>
        <strain evidence="2">FT118</strain>
    </source>
</reference>
<dbReference type="Gene3D" id="2.30.30.50">
    <property type="match status" value="1"/>
</dbReference>
<accession>A0A9J6PG26</accession>
<evidence type="ECO:0000259" key="1">
    <source>
        <dbReference type="Pfam" id="PF02211"/>
    </source>
</evidence>
<evidence type="ECO:0000313" key="2">
    <source>
        <dbReference type="EMBL" id="MCP1335567.1"/>
    </source>
</evidence>
<dbReference type="RefSeq" id="WP_269331507.1">
    <property type="nucleotide sequence ID" value="NZ_JAMZFT010000001.1"/>
</dbReference>
<comment type="caution">
    <text evidence="2">The sequence shown here is derived from an EMBL/GenBank/DDBJ whole genome shotgun (WGS) entry which is preliminary data.</text>
</comment>
<name>A0A9J6PG26_9PROT</name>
<feature type="domain" description="Nitrile hydratase beta subunit" evidence="1">
    <location>
        <begin position="5"/>
        <end position="93"/>
    </location>
</feature>
<sequence length="107" mass="11866">MLEVPYRYKPGDRVRVAQQPAERHCRTPSYLRGKPGVVMSVTGAYRNPSLLAFHKPGLPVIPLYRVCFRQDDVWEGVSGSPDSVAADIYEHWLLPADGSDTGESSHG</sequence>
<gene>
    <name evidence="2" type="ORF">NJQ99_04010</name>
</gene>
<dbReference type="InterPro" id="IPR008990">
    <property type="entry name" value="Elect_transpt_acc-like_dom_sf"/>
</dbReference>
<dbReference type="Proteomes" id="UP001055804">
    <property type="component" value="Unassembled WGS sequence"/>
</dbReference>
<proteinExistence type="predicted"/>
<organism evidence="2 3">
    <name type="scientific">Futiania mangrovi</name>
    <dbReference type="NCBI Taxonomy" id="2959716"/>
    <lineage>
        <taxon>Bacteria</taxon>
        <taxon>Pseudomonadati</taxon>
        <taxon>Pseudomonadota</taxon>
        <taxon>Alphaproteobacteria</taxon>
        <taxon>Futianiales</taxon>
        <taxon>Futianiaceae</taxon>
        <taxon>Futiania</taxon>
    </lineage>
</organism>
<dbReference type="InterPro" id="IPR024690">
    <property type="entry name" value="CN_hydtase_beta_dom_C"/>
</dbReference>
<dbReference type="EMBL" id="JAMZFT010000001">
    <property type="protein sequence ID" value="MCP1335567.1"/>
    <property type="molecule type" value="Genomic_DNA"/>
</dbReference>
<dbReference type="SUPFAM" id="SSF50090">
    <property type="entry name" value="Electron transport accessory proteins"/>
    <property type="match status" value="1"/>
</dbReference>